<organism evidence="2">
    <name type="scientific">Prunus dulcis</name>
    <name type="common">Almond</name>
    <name type="synonym">Amygdalus dulcis</name>
    <dbReference type="NCBI Taxonomy" id="3755"/>
    <lineage>
        <taxon>Eukaryota</taxon>
        <taxon>Viridiplantae</taxon>
        <taxon>Streptophyta</taxon>
        <taxon>Embryophyta</taxon>
        <taxon>Tracheophyta</taxon>
        <taxon>Spermatophyta</taxon>
        <taxon>Magnoliopsida</taxon>
        <taxon>eudicotyledons</taxon>
        <taxon>Gunneridae</taxon>
        <taxon>Pentapetalae</taxon>
        <taxon>rosids</taxon>
        <taxon>fabids</taxon>
        <taxon>Rosales</taxon>
        <taxon>Rosaceae</taxon>
        <taxon>Amygdaloideae</taxon>
        <taxon>Amygdaleae</taxon>
        <taxon>Prunus</taxon>
    </lineage>
</organism>
<dbReference type="AlphaFoldDB" id="A0A4Y1QYP6"/>
<feature type="compositionally biased region" description="Low complexity" evidence="1">
    <location>
        <begin position="96"/>
        <end position="114"/>
    </location>
</feature>
<protein>
    <recommendedName>
        <fullName evidence="3">Ankyrin repeat family protein</fullName>
    </recommendedName>
</protein>
<reference evidence="2" key="1">
    <citation type="journal article" date="2019" name="Science">
        <title>Mutation of a bHLH transcription factor allowed almond domestication.</title>
        <authorList>
            <person name="Sanchez-Perez R."/>
            <person name="Pavan S."/>
            <person name="Mazzeo R."/>
            <person name="Moldovan C."/>
            <person name="Aiese Cigliano R."/>
            <person name="Del Cueto J."/>
            <person name="Ricciardi F."/>
            <person name="Lotti C."/>
            <person name="Ricciardi L."/>
            <person name="Dicenta F."/>
            <person name="Lopez-Marques R.L."/>
            <person name="Lindberg Moller B."/>
        </authorList>
    </citation>
    <scope>NUCLEOTIDE SEQUENCE</scope>
</reference>
<dbReference type="PANTHER" id="PTHR33144:SF25">
    <property type="entry name" value="DUF4216 DOMAIN-CONTAINING PROTEIN"/>
    <property type="match status" value="1"/>
</dbReference>
<proteinExistence type="predicted"/>
<feature type="region of interest" description="Disordered" evidence="1">
    <location>
        <begin position="343"/>
        <end position="412"/>
    </location>
</feature>
<evidence type="ECO:0000256" key="1">
    <source>
        <dbReference type="SAM" id="MobiDB-lite"/>
    </source>
</evidence>
<feature type="region of interest" description="Disordered" evidence="1">
    <location>
        <begin position="96"/>
        <end position="148"/>
    </location>
</feature>
<accession>A0A4Y1QYP6</accession>
<name>A0A4Y1QYP6_PRUDU</name>
<gene>
    <name evidence="2" type="ORF">Prudu_005965</name>
</gene>
<sequence length="412" mass="45320">MVEFSGEFYRFGHPRAAARVVAGGILWQWGIGSQSNPLFVTSAFDMFGPLDRTETHMSDLIRRGRSMTTAPSSDPPAQSASAATAPALLDHVVVGPGASQAPASSASSVAQPASARRRHRPTDTIDTTSTDGTGASGSQPEEHRGPCRQLKTAKVTRVTNSRISIGYDERHRAAPTAELHSSLAHDIGHVVRTHCPMQWKSWRVMPDEIKAEVRGQLSTNYNLEDLDEESLTYVNRLFAERYKQWKSDLHHHFQAYDDPQVALQEGCPKELEGREDSWEWLCAHFQAPEFVNKAQVNKGNRKKKTLLHHSGSRPFSYRMDARRRRGPSSQRSTSLVTFMFDPGMSWPNDDGGEEPVGSSGVRLPASSRDSDRVCGSSTGCWISDLDGDVGSDSREEAGDILSRDGECPAEGT</sequence>
<feature type="compositionally biased region" description="Low complexity" evidence="1">
    <location>
        <begin position="124"/>
        <end position="138"/>
    </location>
</feature>
<evidence type="ECO:0008006" key="3">
    <source>
        <dbReference type="Google" id="ProtNLM"/>
    </source>
</evidence>
<feature type="compositionally biased region" description="Basic and acidic residues" evidence="1">
    <location>
        <begin position="391"/>
        <end position="406"/>
    </location>
</feature>
<dbReference type="PANTHER" id="PTHR33144">
    <property type="entry name" value="OS10G0409366 PROTEIN-RELATED"/>
    <property type="match status" value="1"/>
</dbReference>
<evidence type="ECO:0000313" key="2">
    <source>
        <dbReference type="EMBL" id="BBG96986.1"/>
    </source>
</evidence>
<dbReference type="EMBL" id="AP019298">
    <property type="protein sequence ID" value="BBG96986.1"/>
    <property type="molecule type" value="Genomic_DNA"/>
</dbReference>